<dbReference type="InterPro" id="IPR050087">
    <property type="entry name" value="AON_synthase_class-II"/>
</dbReference>
<dbReference type="InterPro" id="IPR015421">
    <property type="entry name" value="PyrdxlP-dep_Trfase_major"/>
</dbReference>
<keyword evidence="5" id="KW-1185">Reference proteome</keyword>
<organism evidence="4 5">
    <name type="scientific">Niabella ginsengisoli</name>
    <dbReference type="NCBI Taxonomy" id="522298"/>
    <lineage>
        <taxon>Bacteria</taxon>
        <taxon>Pseudomonadati</taxon>
        <taxon>Bacteroidota</taxon>
        <taxon>Chitinophagia</taxon>
        <taxon>Chitinophagales</taxon>
        <taxon>Chitinophagaceae</taxon>
        <taxon>Niabella</taxon>
    </lineage>
</organism>
<dbReference type="InterPro" id="IPR004839">
    <property type="entry name" value="Aminotransferase_I/II_large"/>
</dbReference>
<keyword evidence="2" id="KW-0808">Transferase</keyword>
<protein>
    <submittedName>
        <fullName evidence="4">Aminotransferase class I/II-fold pyridoxal phosphate-dependent enzyme</fullName>
    </submittedName>
</protein>
<evidence type="ECO:0000313" key="5">
    <source>
        <dbReference type="Proteomes" id="UP001202248"/>
    </source>
</evidence>
<comment type="caution">
    <text evidence="4">The sequence shown here is derived from an EMBL/GenBank/DDBJ whole genome shotgun (WGS) entry which is preliminary data.</text>
</comment>
<dbReference type="GO" id="GO:0008483">
    <property type="term" value="F:transaminase activity"/>
    <property type="evidence" value="ECO:0007669"/>
    <property type="project" value="UniProtKB-KW"/>
</dbReference>
<evidence type="ECO:0000313" key="4">
    <source>
        <dbReference type="EMBL" id="MCH5597341.1"/>
    </source>
</evidence>
<comment type="cofactor">
    <cofactor evidence="1">
        <name>pyridoxal 5'-phosphate</name>
        <dbReference type="ChEBI" id="CHEBI:597326"/>
    </cofactor>
</comment>
<dbReference type="EMBL" id="JAKWBL010000001">
    <property type="protein sequence ID" value="MCH5597341.1"/>
    <property type="molecule type" value="Genomic_DNA"/>
</dbReference>
<dbReference type="RefSeq" id="WP_240826733.1">
    <property type="nucleotide sequence ID" value="NZ_JAKWBL010000001.1"/>
</dbReference>
<dbReference type="InterPro" id="IPR015422">
    <property type="entry name" value="PyrdxlP-dep_Trfase_small"/>
</dbReference>
<keyword evidence="4" id="KW-0032">Aminotransferase</keyword>
<dbReference type="Pfam" id="PF00155">
    <property type="entry name" value="Aminotran_1_2"/>
    <property type="match status" value="1"/>
</dbReference>
<evidence type="ECO:0000259" key="3">
    <source>
        <dbReference type="Pfam" id="PF00155"/>
    </source>
</evidence>
<dbReference type="Proteomes" id="UP001202248">
    <property type="component" value="Unassembled WGS sequence"/>
</dbReference>
<dbReference type="SUPFAM" id="SSF53383">
    <property type="entry name" value="PLP-dependent transferases"/>
    <property type="match status" value="1"/>
</dbReference>
<dbReference type="InterPro" id="IPR015424">
    <property type="entry name" value="PyrdxlP-dep_Trfase"/>
</dbReference>
<evidence type="ECO:0000256" key="1">
    <source>
        <dbReference type="ARBA" id="ARBA00001933"/>
    </source>
</evidence>
<gene>
    <name evidence="4" type="ORF">MKP09_05195</name>
</gene>
<dbReference type="Gene3D" id="3.40.640.10">
    <property type="entry name" value="Type I PLP-dependent aspartate aminotransferase-like (Major domain)"/>
    <property type="match status" value="1"/>
</dbReference>
<sequence>MLKAIDHSITEGVEKGILHLIQEGNLAINNTIVINRYQLHNFTSCSYLGLEHDPRLKNAAIDAINRFGTQFSESRAYVSLELYDELESLMGHIFDAPCLIAPSTTLAHLSAIPVLLNSEDAVIVDQQLHNSVLSGINTFRANWPLHFEVLRHNRIDLLEERIKVLQKRFKRVWYFADGIYSMFGDRFPLKDVFTFLNRYPAFYAYIDDAHGMSIFGRNGRGFVLGNKQIHRKMIVASSMAKGFATGGGILVFPDKELARKVRTCGTTFNSSGPLQPAILGAAIASAKIHLTDEIYVLQDELTKRIQYARELFKKHLYR</sequence>
<name>A0ABS9SG53_9BACT</name>
<reference evidence="4 5" key="1">
    <citation type="submission" date="2022-02" db="EMBL/GenBank/DDBJ databases">
        <authorList>
            <person name="Min J."/>
        </authorList>
    </citation>
    <scope>NUCLEOTIDE SEQUENCE [LARGE SCALE GENOMIC DNA]</scope>
    <source>
        <strain evidence="4 5">GR10-1</strain>
    </source>
</reference>
<dbReference type="Gene3D" id="3.90.1150.10">
    <property type="entry name" value="Aspartate Aminotransferase, domain 1"/>
    <property type="match status" value="1"/>
</dbReference>
<proteinExistence type="predicted"/>
<evidence type="ECO:0000256" key="2">
    <source>
        <dbReference type="ARBA" id="ARBA00022679"/>
    </source>
</evidence>
<accession>A0ABS9SG53</accession>
<feature type="domain" description="Aminotransferase class I/classII large" evidence="3">
    <location>
        <begin position="41"/>
        <end position="313"/>
    </location>
</feature>
<dbReference type="PANTHER" id="PTHR13693">
    <property type="entry name" value="CLASS II AMINOTRANSFERASE/8-AMINO-7-OXONONANOATE SYNTHASE"/>
    <property type="match status" value="1"/>
</dbReference>